<comment type="caution">
    <text evidence="1">The sequence shown here is derived from an EMBL/GenBank/DDBJ whole genome shotgun (WGS) entry which is preliminary data.</text>
</comment>
<reference evidence="2" key="1">
    <citation type="journal article" date="2022" name="Mol. Ecol. Resour.">
        <title>The genomes of chicory, endive, great burdock and yacon provide insights into Asteraceae palaeo-polyploidization history and plant inulin production.</title>
        <authorList>
            <person name="Fan W."/>
            <person name="Wang S."/>
            <person name="Wang H."/>
            <person name="Wang A."/>
            <person name="Jiang F."/>
            <person name="Liu H."/>
            <person name="Zhao H."/>
            <person name="Xu D."/>
            <person name="Zhang Y."/>
        </authorList>
    </citation>
    <scope>NUCLEOTIDE SEQUENCE [LARGE SCALE GENOMIC DNA]</scope>
    <source>
        <strain evidence="2">cv. Yunnan</strain>
    </source>
</reference>
<evidence type="ECO:0000313" key="2">
    <source>
        <dbReference type="Proteomes" id="UP001056120"/>
    </source>
</evidence>
<keyword evidence="2" id="KW-1185">Reference proteome</keyword>
<reference evidence="1 2" key="2">
    <citation type="journal article" date="2022" name="Mol. Ecol. Resour.">
        <title>The genomes of chicory, endive, great burdock and yacon provide insights into Asteraceae paleo-polyploidization history and plant inulin production.</title>
        <authorList>
            <person name="Fan W."/>
            <person name="Wang S."/>
            <person name="Wang H."/>
            <person name="Wang A."/>
            <person name="Jiang F."/>
            <person name="Liu H."/>
            <person name="Zhao H."/>
            <person name="Xu D."/>
            <person name="Zhang Y."/>
        </authorList>
    </citation>
    <scope>NUCLEOTIDE SEQUENCE [LARGE SCALE GENOMIC DNA]</scope>
    <source>
        <strain evidence="2">cv. Yunnan</strain>
        <tissue evidence="1">Leaves</tissue>
    </source>
</reference>
<dbReference type="Proteomes" id="UP001056120">
    <property type="component" value="Linkage Group LG25"/>
</dbReference>
<dbReference type="EMBL" id="CM042042">
    <property type="protein sequence ID" value="KAI3704864.1"/>
    <property type="molecule type" value="Genomic_DNA"/>
</dbReference>
<sequence>MIPSIFAAPLSSKLAANSRRLTLGFLYFIARKQRPLLFLRLRPKIEHRLFCIITFQAIIFCSRTYLD</sequence>
<evidence type="ECO:0000313" key="1">
    <source>
        <dbReference type="EMBL" id="KAI3704864.1"/>
    </source>
</evidence>
<gene>
    <name evidence="1" type="ORF">L1987_75093</name>
</gene>
<protein>
    <submittedName>
        <fullName evidence="1">Uncharacterized protein</fullName>
    </submittedName>
</protein>
<proteinExistence type="predicted"/>
<accession>A0ACB9A3S1</accession>
<name>A0ACB9A3S1_9ASTR</name>
<organism evidence="1 2">
    <name type="scientific">Smallanthus sonchifolius</name>
    <dbReference type="NCBI Taxonomy" id="185202"/>
    <lineage>
        <taxon>Eukaryota</taxon>
        <taxon>Viridiplantae</taxon>
        <taxon>Streptophyta</taxon>
        <taxon>Embryophyta</taxon>
        <taxon>Tracheophyta</taxon>
        <taxon>Spermatophyta</taxon>
        <taxon>Magnoliopsida</taxon>
        <taxon>eudicotyledons</taxon>
        <taxon>Gunneridae</taxon>
        <taxon>Pentapetalae</taxon>
        <taxon>asterids</taxon>
        <taxon>campanulids</taxon>
        <taxon>Asterales</taxon>
        <taxon>Asteraceae</taxon>
        <taxon>Asteroideae</taxon>
        <taxon>Heliantheae alliance</taxon>
        <taxon>Millerieae</taxon>
        <taxon>Smallanthus</taxon>
    </lineage>
</organism>